<keyword evidence="3" id="KW-0479">Metal-binding</keyword>
<dbReference type="CDD" id="cd03426">
    <property type="entry name" value="NUDIX_CoAse_Nudt7"/>
    <property type="match status" value="1"/>
</dbReference>
<evidence type="ECO:0000313" key="10">
    <source>
        <dbReference type="Proteomes" id="UP000019277"/>
    </source>
</evidence>
<organism evidence="9 10">
    <name type="scientific">Actinokineospora spheciospongiae</name>
    <dbReference type="NCBI Taxonomy" id="909613"/>
    <lineage>
        <taxon>Bacteria</taxon>
        <taxon>Bacillati</taxon>
        <taxon>Actinomycetota</taxon>
        <taxon>Actinomycetes</taxon>
        <taxon>Pseudonocardiales</taxon>
        <taxon>Pseudonocardiaceae</taxon>
        <taxon>Actinokineospora</taxon>
    </lineage>
</organism>
<accession>W7IGP7</accession>
<accession>A0A8E2X651</accession>
<dbReference type="InterPro" id="IPR000086">
    <property type="entry name" value="NUDIX_hydrolase_dom"/>
</dbReference>
<keyword evidence="6" id="KW-0464">Manganese</keyword>
<dbReference type="GO" id="GO:0010945">
    <property type="term" value="F:coenzyme A diphosphatase activity"/>
    <property type="evidence" value="ECO:0007669"/>
    <property type="project" value="InterPro"/>
</dbReference>
<keyword evidence="5" id="KW-0460">Magnesium</keyword>
<evidence type="ECO:0000256" key="4">
    <source>
        <dbReference type="ARBA" id="ARBA00022801"/>
    </source>
</evidence>
<dbReference type="EMBL" id="AYXG01000203">
    <property type="protein sequence ID" value="EWC59473.1"/>
    <property type="molecule type" value="Genomic_DNA"/>
</dbReference>
<dbReference type="PANTHER" id="PTHR12992">
    <property type="entry name" value="NUDIX HYDROLASE"/>
    <property type="match status" value="1"/>
</dbReference>
<evidence type="ECO:0000256" key="7">
    <source>
        <dbReference type="SAM" id="MobiDB-lite"/>
    </source>
</evidence>
<dbReference type="AlphaFoldDB" id="W7IGP7"/>
<dbReference type="RefSeq" id="WP_052021761.1">
    <property type="nucleotide sequence ID" value="NZ_AYXG01000203.1"/>
</dbReference>
<name>W7IGP7_9PSEU</name>
<feature type="domain" description="Nudix hydrolase" evidence="8">
    <location>
        <begin position="41"/>
        <end position="181"/>
    </location>
</feature>
<dbReference type="Gene3D" id="3.90.79.10">
    <property type="entry name" value="Nucleoside Triphosphate Pyrophosphohydrolase"/>
    <property type="match status" value="1"/>
</dbReference>
<feature type="region of interest" description="Disordered" evidence="7">
    <location>
        <begin position="71"/>
        <end position="90"/>
    </location>
</feature>
<dbReference type="STRING" id="909613.UO65_5201"/>
<dbReference type="Pfam" id="PF00293">
    <property type="entry name" value="NUDIX"/>
    <property type="match status" value="1"/>
</dbReference>
<sequence>MTHGPLVDPATLPEWIRPLVAATADLDADLWRRFSEPTGRVRDAAVLILLGEDPEHGPDLLFQLRADTGGSHSGQVAFPGGSAEPEDGGPVATALREAVEETGLDPSGVVPVALLPPLFVPVSGFHVTPVLGWWRTPSPVGPVDPAESQAVARVPVAHLVDPANRFRVGHPSGFTGPAFAAPGMLVWGFTAGLLTMVLATAGWERPWDTSDVRDLDAAWRSVGSAGAVGSADVGAEV</sequence>
<comment type="cofactor">
    <cofactor evidence="1">
        <name>Mn(2+)</name>
        <dbReference type="ChEBI" id="CHEBI:29035"/>
    </cofactor>
</comment>
<evidence type="ECO:0000256" key="2">
    <source>
        <dbReference type="ARBA" id="ARBA00001946"/>
    </source>
</evidence>
<dbReference type="InterPro" id="IPR045121">
    <property type="entry name" value="CoAse"/>
</dbReference>
<protein>
    <submittedName>
        <fullName evidence="9">Putative nudix hydrolase YeaB</fullName>
    </submittedName>
</protein>
<evidence type="ECO:0000256" key="1">
    <source>
        <dbReference type="ARBA" id="ARBA00001936"/>
    </source>
</evidence>
<dbReference type="OrthoDB" id="9802805at2"/>
<evidence type="ECO:0000259" key="8">
    <source>
        <dbReference type="PROSITE" id="PS51462"/>
    </source>
</evidence>
<dbReference type="Proteomes" id="UP000019277">
    <property type="component" value="Unassembled WGS sequence"/>
</dbReference>
<dbReference type="eggNOG" id="COG0494">
    <property type="taxonomic scope" value="Bacteria"/>
</dbReference>
<comment type="caution">
    <text evidence="9">The sequence shown here is derived from an EMBL/GenBank/DDBJ whole genome shotgun (WGS) entry which is preliminary data.</text>
</comment>
<dbReference type="GO" id="GO:0046872">
    <property type="term" value="F:metal ion binding"/>
    <property type="evidence" value="ECO:0007669"/>
    <property type="project" value="UniProtKB-KW"/>
</dbReference>
<evidence type="ECO:0000256" key="5">
    <source>
        <dbReference type="ARBA" id="ARBA00022842"/>
    </source>
</evidence>
<evidence type="ECO:0000313" key="9">
    <source>
        <dbReference type="EMBL" id="EWC59473.1"/>
    </source>
</evidence>
<dbReference type="InterPro" id="IPR015797">
    <property type="entry name" value="NUDIX_hydrolase-like_dom_sf"/>
</dbReference>
<evidence type="ECO:0000256" key="3">
    <source>
        <dbReference type="ARBA" id="ARBA00022723"/>
    </source>
</evidence>
<proteinExistence type="predicted"/>
<reference evidence="9 10" key="1">
    <citation type="journal article" date="2014" name="Genome Announc.">
        <title>Draft Genome Sequence of the Antitrypanosomally Active Sponge-Associated Bacterium Actinokineospora sp. Strain EG49.</title>
        <authorList>
            <person name="Harjes J."/>
            <person name="Ryu T."/>
            <person name="Abdelmohsen U.R."/>
            <person name="Moitinho-Silva L."/>
            <person name="Horn H."/>
            <person name="Ravasi T."/>
            <person name="Hentschel U."/>
        </authorList>
    </citation>
    <scope>NUCLEOTIDE SEQUENCE [LARGE SCALE GENOMIC DNA]</scope>
    <source>
        <strain evidence="9 10">EG49</strain>
    </source>
</reference>
<evidence type="ECO:0000256" key="6">
    <source>
        <dbReference type="ARBA" id="ARBA00023211"/>
    </source>
</evidence>
<dbReference type="SUPFAM" id="SSF55811">
    <property type="entry name" value="Nudix"/>
    <property type="match status" value="1"/>
</dbReference>
<dbReference type="PROSITE" id="PS51462">
    <property type="entry name" value="NUDIX"/>
    <property type="match status" value="1"/>
</dbReference>
<dbReference type="PANTHER" id="PTHR12992:SF11">
    <property type="entry name" value="MITOCHONDRIAL COENZYME A DIPHOSPHATASE NUDT8"/>
    <property type="match status" value="1"/>
</dbReference>
<keyword evidence="4 9" id="KW-0378">Hydrolase</keyword>
<keyword evidence="10" id="KW-1185">Reference proteome</keyword>
<gene>
    <name evidence="9" type="ORF">UO65_5201</name>
</gene>
<dbReference type="PATRIC" id="fig|909613.9.peg.5198"/>
<comment type="cofactor">
    <cofactor evidence="2">
        <name>Mg(2+)</name>
        <dbReference type="ChEBI" id="CHEBI:18420"/>
    </cofactor>
</comment>